<dbReference type="GO" id="GO:0000160">
    <property type="term" value="P:phosphorelay signal transduction system"/>
    <property type="evidence" value="ECO:0007669"/>
    <property type="project" value="InterPro"/>
</dbReference>
<dbReference type="PANTHER" id="PTHR44591">
    <property type="entry name" value="STRESS RESPONSE REGULATOR PROTEIN 1"/>
    <property type="match status" value="1"/>
</dbReference>
<sequence length="206" mass="22702">MNTSKAEIIAPESLLTSYQVGSLLQVNPSSVNKWVKDGRIPAFRTPGGHRRIRAADLVEFLQKHSMPVPQSLLNAAKKRLLIVDDDPKQLSALERLFKAHRDRLEVRYASNGIDALVQVGAFQPQMVLLDVYMSELDGIEVCRRLKTNPETEAISVVIVTGQLTSEVEKSALEAGAHRCMHKPIDVETVLQAIGLNESLPAAPLHP</sequence>
<dbReference type="PROSITE" id="PS50110">
    <property type="entry name" value="RESPONSE_REGULATORY"/>
    <property type="match status" value="1"/>
</dbReference>
<keyword evidence="1 2" id="KW-0597">Phosphoprotein</keyword>
<dbReference type="InterPro" id="IPR009061">
    <property type="entry name" value="DNA-bd_dom_put_sf"/>
</dbReference>
<feature type="domain" description="Response regulatory" evidence="3">
    <location>
        <begin position="79"/>
        <end position="197"/>
    </location>
</feature>
<dbReference type="Pfam" id="PF00072">
    <property type="entry name" value="Response_reg"/>
    <property type="match status" value="1"/>
</dbReference>
<feature type="modified residue" description="4-aspartylphosphate" evidence="2">
    <location>
        <position position="130"/>
    </location>
</feature>
<dbReference type="GO" id="GO:0003677">
    <property type="term" value="F:DNA binding"/>
    <property type="evidence" value="ECO:0007669"/>
    <property type="project" value="InterPro"/>
</dbReference>
<dbReference type="AlphaFoldDB" id="E7C3L8"/>
<dbReference type="InterPro" id="IPR050595">
    <property type="entry name" value="Bact_response_regulator"/>
</dbReference>
<dbReference type="SMART" id="SM00448">
    <property type="entry name" value="REC"/>
    <property type="match status" value="1"/>
</dbReference>
<dbReference type="Pfam" id="PF12728">
    <property type="entry name" value="HTH_17"/>
    <property type="match status" value="1"/>
</dbReference>
<dbReference type="EMBL" id="GU567973">
    <property type="protein sequence ID" value="ADI22042.1"/>
    <property type="molecule type" value="Genomic_DNA"/>
</dbReference>
<accession>E7C3L8</accession>
<dbReference type="InterPro" id="IPR010093">
    <property type="entry name" value="SinI_DNA-bd"/>
</dbReference>
<dbReference type="Gene3D" id="1.10.1660.10">
    <property type="match status" value="1"/>
</dbReference>
<organism evidence="4">
    <name type="scientific">uncultured myxobacterium HF0200_05J13</name>
    <dbReference type="NCBI Taxonomy" id="723557"/>
    <lineage>
        <taxon>Bacteria</taxon>
        <taxon>Pseudomonadati</taxon>
        <taxon>Myxococcota</taxon>
        <taxon>Myxococcia</taxon>
        <taxon>Myxococcales</taxon>
        <taxon>environmental samples</taxon>
    </lineage>
</organism>
<dbReference type="Gene3D" id="3.40.50.2300">
    <property type="match status" value="1"/>
</dbReference>
<protein>
    <submittedName>
        <fullName evidence="4">FOG: CheY-like receiver</fullName>
    </submittedName>
</protein>
<proteinExistence type="predicted"/>
<evidence type="ECO:0000313" key="4">
    <source>
        <dbReference type="EMBL" id="ADI22042.1"/>
    </source>
</evidence>
<name>E7C3L8_9BACT</name>
<evidence type="ECO:0000256" key="2">
    <source>
        <dbReference type="PROSITE-ProRule" id="PRU00169"/>
    </source>
</evidence>
<dbReference type="PANTHER" id="PTHR44591:SF3">
    <property type="entry name" value="RESPONSE REGULATORY DOMAIN-CONTAINING PROTEIN"/>
    <property type="match status" value="1"/>
</dbReference>
<reference evidence="4" key="1">
    <citation type="submission" date="2010-01" db="EMBL/GenBank/DDBJ databases">
        <title>Genome fragments of uncultured bacteria from the North Pacific subtropical Gyre.</title>
        <authorList>
            <person name="Pham V.D."/>
            <person name="Delong E.F."/>
        </authorList>
    </citation>
    <scope>NUCLEOTIDE SEQUENCE</scope>
</reference>
<dbReference type="SUPFAM" id="SSF46955">
    <property type="entry name" value="Putative DNA-binding domain"/>
    <property type="match status" value="1"/>
</dbReference>
<dbReference type="InterPro" id="IPR041657">
    <property type="entry name" value="HTH_17"/>
</dbReference>
<evidence type="ECO:0000256" key="1">
    <source>
        <dbReference type="ARBA" id="ARBA00022553"/>
    </source>
</evidence>
<dbReference type="CDD" id="cd04762">
    <property type="entry name" value="HTH_MerR-trunc"/>
    <property type="match status" value="1"/>
</dbReference>
<evidence type="ECO:0000259" key="3">
    <source>
        <dbReference type="PROSITE" id="PS50110"/>
    </source>
</evidence>
<dbReference type="SUPFAM" id="SSF52172">
    <property type="entry name" value="CheY-like"/>
    <property type="match status" value="1"/>
</dbReference>
<dbReference type="NCBIfam" id="TIGR01764">
    <property type="entry name" value="excise"/>
    <property type="match status" value="1"/>
</dbReference>
<dbReference type="InterPro" id="IPR001789">
    <property type="entry name" value="Sig_transdc_resp-reg_receiver"/>
</dbReference>
<dbReference type="InterPro" id="IPR011006">
    <property type="entry name" value="CheY-like_superfamily"/>
</dbReference>